<feature type="binding site" evidence="4">
    <location>
        <position position="715"/>
    </location>
    <ligand>
        <name>AMP</name>
        <dbReference type="ChEBI" id="CHEBI:456215"/>
    </ligand>
</feature>
<proteinExistence type="predicted"/>
<feature type="binding site" evidence="4">
    <location>
        <position position="826"/>
    </location>
    <ligand>
        <name>AMP</name>
        <dbReference type="ChEBI" id="CHEBI:456215"/>
    </ligand>
</feature>
<feature type="binding site" evidence="5">
    <location>
        <position position="715"/>
    </location>
    <ligand>
        <name>Zn(2+)</name>
        <dbReference type="ChEBI" id="CHEBI:29105"/>
        <label>1</label>
    </ligand>
</feature>
<dbReference type="AlphaFoldDB" id="A0A060RV74"/>
<feature type="binding site" evidence="5">
    <location>
        <position position="678"/>
    </location>
    <ligand>
        <name>Zn(2+)</name>
        <dbReference type="ChEBI" id="CHEBI:29105"/>
        <label>1</label>
    </ligand>
</feature>
<feature type="active site" description="Proton donor" evidence="3">
    <location>
        <position position="674"/>
    </location>
</feature>
<evidence type="ECO:0000313" key="9">
    <source>
        <dbReference type="Proteomes" id="UP000027581"/>
    </source>
</evidence>
<dbReference type="CDD" id="cd00077">
    <property type="entry name" value="HDc"/>
    <property type="match status" value="1"/>
</dbReference>
<feature type="transmembrane region" description="Helical" evidence="6">
    <location>
        <begin position="393"/>
        <end position="412"/>
    </location>
</feature>
<dbReference type="PRINTS" id="PR00387">
    <property type="entry name" value="PDIESTERASE1"/>
</dbReference>
<dbReference type="InterPro" id="IPR002073">
    <property type="entry name" value="PDEase_catalytic_dom"/>
</dbReference>
<feature type="binding site" evidence="5">
    <location>
        <position position="714"/>
    </location>
    <ligand>
        <name>Zn(2+)</name>
        <dbReference type="ChEBI" id="CHEBI:29105"/>
        <label>1</label>
    </ligand>
</feature>
<dbReference type="GO" id="GO:0004114">
    <property type="term" value="F:3',5'-cyclic-nucleotide phosphodiesterase activity"/>
    <property type="evidence" value="ECO:0007669"/>
    <property type="project" value="UniProtKB-EC"/>
</dbReference>
<evidence type="ECO:0000256" key="1">
    <source>
        <dbReference type="ARBA" id="ARBA00022723"/>
    </source>
</evidence>
<dbReference type="InterPro" id="IPR003607">
    <property type="entry name" value="HD/PDEase_dom"/>
</dbReference>
<keyword evidence="2 8" id="KW-0378">Hydrolase</keyword>
<evidence type="ECO:0000256" key="4">
    <source>
        <dbReference type="PIRSR" id="PIRSR623088-2"/>
    </source>
</evidence>
<feature type="transmembrane region" description="Helical" evidence="6">
    <location>
        <begin position="360"/>
        <end position="381"/>
    </location>
</feature>
<keyword evidence="9" id="KW-1185">Reference proteome</keyword>
<dbReference type="PhylomeDB" id="A0A060RV74"/>
<feature type="domain" description="PDEase" evidence="7">
    <location>
        <begin position="580"/>
        <end position="924"/>
    </location>
</feature>
<dbReference type="EMBL" id="HG810773">
    <property type="protein sequence ID" value="CDO65376.1"/>
    <property type="molecule type" value="Genomic_DNA"/>
</dbReference>
<evidence type="ECO:0000256" key="6">
    <source>
        <dbReference type="SAM" id="Phobius"/>
    </source>
</evidence>
<sequence>MMDTKVDQTIQPKFYGDKKLSKSFDNKLDEENFNYPFKKESFLKSEKFCFEHTKDSLWKCIKDKAKKKSDMEYFNCVNNLCCKFICSIRKYVKYFLYLKDSSYEIYNIKLYNNNNMNIINNKNITNNINNSFSNDYINYNHNYNHLNNSSSSKHNNYNVNNIDEKNIKNDYNTYHNIYEQIFFKYNSSFYEYLMFMLMKKLIHYKNYIFNKTKKINNSYNNNDIKNIDGFLIFQNINFEEIFLNTFYSSFPFKLFLYSLYMIFICFIYFVLLYFMLLKNIYTHPFIFHLSVLKFFFDIIFFLSFILYPLFLRLKRIDKIIYSSYISSYIFVCITFLYSFIIFKCSSYSVKMNSNTYQNNFVFQNMLFLLINIIYICIFCFLKNYMILYSFLYNCRFSIFCILFIFLYYYLFFSLDFYRIIHLPFDNFFFPFLCFLFFSFLFIFKIIMSLYYEYVYEKKYRILFVKKNNLIEKRITKRKNTNINNVYFTKYFSIDNTIPTSPIEDILNNFKHILETIHVIEENPNHNLTTNIMKIKEKIKNCDNILRTKNINQVQIGKYRKFEKVYNIWCLDKMYLNYPLNQEESKSFLSNSLNRISFNSFSNMHSLLSSKFQEHYNDIYDWNGNIENIYKANTFISIGYKLLYPLGVLEANFDKEKLKKFLFRMCSYYNDVPYHTSLHAAQVAHFSKSMLFMLDMNHKISAIDEFCLHISSLCHDTGHPGLNNYFLINSENNLALTYNDNSVLENYHCSLLFKTLKNPNYNIFEHYPYHIFISCKKNIIKAILSTDMKNHFEYISDFRTSKEFIDYDNLSNDQIWQIFCLILKASDIGHSTLEWNKHLEWTLKINEEFYLQGLLEKSLNIQNSFLCDINTMNKLALSQIDFLKHLCIPLFNELNYICKNNDVYTHCIQPIENNIERWESHKNDNQNLGLHEKYKEENLLSKLELIKFE</sequence>
<dbReference type="VEuPathDB" id="PlasmoDB:PRCDC_1208800"/>
<feature type="transmembrane region" description="Helical" evidence="6">
    <location>
        <begin position="254"/>
        <end position="274"/>
    </location>
</feature>
<reference evidence="8" key="2">
    <citation type="submission" date="2014-05" db="EMBL/GenBank/DDBJ databases">
        <title>The genome sequences of chimpanzee malaria parasites reveal the path to human adaptation.</title>
        <authorList>
            <person name="Otto T.D."/>
            <person name="Rayner J.C."/>
            <person name="Boehme U."/>
            <person name="Pain A."/>
            <person name="Spottiswoode N."/>
            <person name="Sanders M."/>
            <person name="Quail M."/>
            <person name="Ollomo B."/>
            <person name="Renaud F."/>
            <person name="Thomas A.W."/>
            <person name="Prugnolle F."/>
            <person name="Conway D.J."/>
            <person name="Newbold C."/>
            <person name="Berriman M."/>
        </authorList>
    </citation>
    <scope>NUCLEOTIDE SEQUENCE [LARGE SCALE GENOMIC DNA]</scope>
    <source>
        <strain evidence="8">CDC</strain>
    </source>
</reference>
<evidence type="ECO:0000313" key="8">
    <source>
        <dbReference type="EMBL" id="CDO65376.1"/>
    </source>
</evidence>
<dbReference type="PROSITE" id="PS51845">
    <property type="entry name" value="PDEASE_I_2"/>
    <property type="match status" value="1"/>
</dbReference>
<dbReference type="FunFam" id="1.10.1300.10:FF:000016">
    <property type="entry name" value="cGMP-specific phosphodiesterase"/>
    <property type="match status" value="1"/>
</dbReference>
<keyword evidence="6" id="KW-0472">Membrane</keyword>
<evidence type="ECO:0000256" key="2">
    <source>
        <dbReference type="ARBA" id="ARBA00022801"/>
    </source>
</evidence>
<feature type="transmembrane region" description="Helical" evidence="6">
    <location>
        <begin position="286"/>
        <end position="307"/>
    </location>
</feature>
<feature type="binding site" evidence="4">
    <location>
        <position position="878"/>
    </location>
    <ligand>
        <name>AMP</name>
        <dbReference type="ChEBI" id="CHEBI:456215"/>
    </ligand>
</feature>
<feature type="binding site" evidence="5">
    <location>
        <position position="715"/>
    </location>
    <ligand>
        <name>Zn(2+)</name>
        <dbReference type="ChEBI" id="CHEBI:29105"/>
        <label>2</label>
    </ligand>
</feature>
<dbReference type="InterPro" id="IPR023088">
    <property type="entry name" value="PDEase"/>
</dbReference>
<dbReference type="Pfam" id="PF00233">
    <property type="entry name" value="PDEase_I"/>
    <property type="match status" value="1"/>
</dbReference>
<dbReference type="GO" id="GO:0007165">
    <property type="term" value="P:signal transduction"/>
    <property type="evidence" value="ECO:0007669"/>
    <property type="project" value="InterPro"/>
</dbReference>
<keyword evidence="1 5" id="KW-0479">Metal-binding</keyword>
<feature type="binding site" evidence="4">
    <location>
        <begin position="674"/>
        <end position="678"/>
    </location>
    <ligand>
        <name>AMP</name>
        <dbReference type="ChEBI" id="CHEBI:456215"/>
    </ligand>
</feature>
<evidence type="ECO:0000259" key="7">
    <source>
        <dbReference type="PROSITE" id="PS51845"/>
    </source>
</evidence>
<dbReference type="SUPFAM" id="SSF109604">
    <property type="entry name" value="HD-domain/PDEase-like"/>
    <property type="match status" value="1"/>
</dbReference>
<dbReference type="GO" id="GO:0046872">
    <property type="term" value="F:metal ion binding"/>
    <property type="evidence" value="ECO:0007669"/>
    <property type="project" value="UniProtKB-KW"/>
</dbReference>
<keyword evidence="6" id="KW-0812">Transmembrane</keyword>
<dbReference type="Proteomes" id="UP000027581">
    <property type="component" value="Unassembled WGS sequence"/>
</dbReference>
<dbReference type="PANTHER" id="PTHR11347">
    <property type="entry name" value="CYCLIC NUCLEOTIDE PHOSPHODIESTERASE"/>
    <property type="match status" value="1"/>
</dbReference>
<keyword evidence="6" id="KW-1133">Transmembrane helix</keyword>
<dbReference type="VEuPathDB" id="PlasmoDB:PRG01_1213100"/>
<dbReference type="Gene3D" id="1.10.1300.10">
    <property type="entry name" value="3'5'-cyclic nucleotide phosphodiesterase, catalytic domain"/>
    <property type="match status" value="1"/>
</dbReference>
<protein>
    <submittedName>
        <fullName evidence="8">cGMP-specific phosphodiesterase</fullName>
        <ecNumber evidence="8">3.1.4.17</ecNumber>
    </submittedName>
</protein>
<name>A0A060RV74_PLARE</name>
<reference evidence="8" key="1">
    <citation type="submission" date="2014-01" db="EMBL/GenBank/DDBJ databases">
        <authorList>
            <person name="Aslett M."/>
        </authorList>
    </citation>
    <scope>NUCLEOTIDE SEQUENCE</scope>
    <source>
        <strain evidence="8">CDC</strain>
    </source>
</reference>
<evidence type="ECO:0000256" key="3">
    <source>
        <dbReference type="PIRSR" id="PIRSR623088-1"/>
    </source>
</evidence>
<feature type="transmembrane region" description="Helical" evidence="6">
    <location>
        <begin position="427"/>
        <end position="451"/>
    </location>
</feature>
<dbReference type="InterPro" id="IPR036971">
    <property type="entry name" value="PDEase_catalytic_dom_sf"/>
</dbReference>
<evidence type="ECO:0000256" key="5">
    <source>
        <dbReference type="PIRSR" id="PIRSR623088-3"/>
    </source>
</evidence>
<accession>A0A060RV74</accession>
<feature type="transmembrane region" description="Helical" evidence="6">
    <location>
        <begin position="319"/>
        <end position="340"/>
    </location>
</feature>
<dbReference type="SMART" id="SM00471">
    <property type="entry name" value="HDc"/>
    <property type="match status" value="1"/>
</dbReference>
<organism evidence="8 9">
    <name type="scientific">Plasmodium reichenowi</name>
    <dbReference type="NCBI Taxonomy" id="5854"/>
    <lineage>
        <taxon>Eukaryota</taxon>
        <taxon>Sar</taxon>
        <taxon>Alveolata</taxon>
        <taxon>Apicomplexa</taxon>
        <taxon>Aconoidasida</taxon>
        <taxon>Haemosporida</taxon>
        <taxon>Plasmodiidae</taxon>
        <taxon>Plasmodium</taxon>
        <taxon>Plasmodium (Laverania)</taxon>
    </lineage>
</organism>
<feature type="binding site" evidence="5">
    <location>
        <position position="826"/>
    </location>
    <ligand>
        <name>Zn(2+)</name>
        <dbReference type="ChEBI" id="CHEBI:29105"/>
        <label>1</label>
    </ligand>
</feature>
<gene>
    <name evidence="8" type="primary">PDE1</name>
    <name evidence="8" type="ORF">PRCDC_1208800.1</name>
</gene>
<dbReference type="EC" id="3.1.4.17" evidence="8"/>